<evidence type="ECO:0000256" key="4">
    <source>
        <dbReference type="RuleBase" id="RU362073"/>
    </source>
</evidence>
<keyword evidence="7" id="KW-0966">Cell projection</keyword>
<evidence type="ECO:0000256" key="3">
    <source>
        <dbReference type="ARBA" id="ARBA00023143"/>
    </source>
</evidence>
<comment type="similarity">
    <text evidence="1 4">Belongs to the bacterial flagellin family.</text>
</comment>
<evidence type="ECO:0000256" key="2">
    <source>
        <dbReference type="ARBA" id="ARBA00020110"/>
    </source>
</evidence>
<dbReference type="Proteomes" id="UP000199230">
    <property type="component" value="Unassembled WGS sequence"/>
</dbReference>
<evidence type="ECO:0000259" key="5">
    <source>
        <dbReference type="Pfam" id="PF00669"/>
    </source>
</evidence>
<evidence type="ECO:0000313" key="7">
    <source>
        <dbReference type="EMBL" id="SDY61893.1"/>
    </source>
</evidence>
<name>A0A1H3LBS7_9FIRM</name>
<dbReference type="InterPro" id="IPR046358">
    <property type="entry name" value="Flagellin_C"/>
</dbReference>
<dbReference type="InterPro" id="IPR042187">
    <property type="entry name" value="Flagellin_C_sub2"/>
</dbReference>
<keyword evidence="8" id="KW-1185">Reference proteome</keyword>
<dbReference type="PANTHER" id="PTHR42792:SF2">
    <property type="entry name" value="FLAGELLIN"/>
    <property type="match status" value="1"/>
</dbReference>
<dbReference type="EMBL" id="FNPV01000003">
    <property type="protein sequence ID" value="SDY61893.1"/>
    <property type="molecule type" value="Genomic_DNA"/>
</dbReference>
<feature type="domain" description="Flagellin C-terminal" evidence="6">
    <location>
        <begin position="552"/>
        <end position="637"/>
    </location>
</feature>
<proteinExistence type="inferred from homology"/>
<dbReference type="AlphaFoldDB" id="A0A1H3LBS7"/>
<dbReference type="Gene3D" id="6.10.10.10">
    <property type="entry name" value="Flagellar export chaperone, C-terminal domain"/>
    <property type="match status" value="1"/>
</dbReference>
<dbReference type="PANTHER" id="PTHR42792">
    <property type="entry name" value="FLAGELLIN"/>
    <property type="match status" value="1"/>
</dbReference>
<dbReference type="RefSeq" id="WP_176968265.1">
    <property type="nucleotide sequence ID" value="NZ_FNPV01000003.1"/>
</dbReference>
<dbReference type="Gene3D" id="1.20.1330.10">
    <property type="entry name" value="f41 fragment of flagellin, N-terminal domain"/>
    <property type="match status" value="2"/>
</dbReference>
<dbReference type="GO" id="GO:0005198">
    <property type="term" value="F:structural molecule activity"/>
    <property type="evidence" value="ECO:0007669"/>
    <property type="project" value="UniProtKB-UniRule"/>
</dbReference>
<reference evidence="7 8" key="1">
    <citation type="submission" date="2016-10" db="EMBL/GenBank/DDBJ databases">
        <authorList>
            <person name="de Groot N.N."/>
        </authorList>
    </citation>
    <scope>NUCLEOTIDE SEQUENCE [LARGE SCALE GENOMIC DNA]</scope>
    <source>
        <strain evidence="7 8">APO</strain>
    </source>
</reference>
<dbReference type="SUPFAM" id="SSF64518">
    <property type="entry name" value="Phase 1 flagellin"/>
    <property type="match status" value="1"/>
</dbReference>
<comment type="function">
    <text evidence="4">Flagellin is the subunit protein which polymerizes to form the filaments of bacterial flagella.</text>
</comment>
<dbReference type="PRINTS" id="PR00207">
    <property type="entry name" value="FLAGELLIN"/>
</dbReference>
<keyword evidence="4" id="KW-0964">Secreted</keyword>
<dbReference type="InterPro" id="IPR001492">
    <property type="entry name" value="Flagellin"/>
</dbReference>
<dbReference type="Pfam" id="PF00700">
    <property type="entry name" value="Flagellin_C"/>
    <property type="match status" value="1"/>
</dbReference>
<feature type="domain" description="Flagellin N-terminal" evidence="5">
    <location>
        <begin position="3"/>
        <end position="138"/>
    </location>
</feature>
<evidence type="ECO:0000313" key="8">
    <source>
        <dbReference type="Proteomes" id="UP000199230"/>
    </source>
</evidence>
<keyword evidence="3 4" id="KW-0975">Bacterial flagellum</keyword>
<comment type="subcellular location">
    <subcellularLocation>
        <location evidence="4">Secreted</location>
    </subcellularLocation>
    <subcellularLocation>
        <location evidence="4">Bacterial flagellum</location>
    </subcellularLocation>
</comment>
<keyword evidence="7" id="KW-0282">Flagellum</keyword>
<dbReference type="STRING" id="159292.SAMN05192546_103153"/>
<accession>A0A1H3LBS7</accession>
<dbReference type="InterPro" id="IPR001029">
    <property type="entry name" value="Flagellin_N"/>
</dbReference>
<gene>
    <name evidence="7" type="ORF">SAMN05192546_103153</name>
</gene>
<keyword evidence="7" id="KW-0969">Cilium</keyword>
<evidence type="ECO:0000259" key="6">
    <source>
        <dbReference type="Pfam" id="PF00700"/>
    </source>
</evidence>
<dbReference type="GO" id="GO:0005576">
    <property type="term" value="C:extracellular region"/>
    <property type="evidence" value="ECO:0007669"/>
    <property type="project" value="UniProtKB-SubCell"/>
</dbReference>
<dbReference type="NCBIfam" id="NF033876">
    <property type="entry name" value="flagella_HExxH"/>
    <property type="match status" value="1"/>
</dbReference>
<organism evidence="7 8">
    <name type="scientific">Tindallia californiensis</name>
    <dbReference type="NCBI Taxonomy" id="159292"/>
    <lineage>
        <taxon>Bacteria</taxon>
        <taxon>Bacillati</taxon>
        <taxon>Bacillota</taxon>
        <taxon>Clostridia</taxon>
        <taxon>Peptostreptococcales</taxon>
        <taxon>Tindalliaceae</taxon>
        <taxon>Tindallia</taxon>
    </lineage>
</organism>
<protein>
    <recommendedName>
        <fullName evidence="2 4">Flagellin</fullName>
    </recommendedName>
</protein>
<evidence type="ECO:0000256" key="1">
    <source>
        <dbReference type="ARBA" id="ARBA00005709"/>
    </source>
</evidence>
<sequence length="638" mass="69956">MRINNNLMAINTHRQMGIVDNAIGKAMERLSSGLRINRGSDDAAGLAISEKMRAQIRGLNQASRNAQDAISLIQTAEGALSETQAILQRMRELSVQSSNDTYVERDREEIQKEINQLTEEIDRIANTTEFNTIQLLNREVKVEESSPSANLTEEEIIISNLKKWWLAEAEKLVKEGYGIESQNIDMEVIMFDDPDHPAAALVRAEFTVDGTNNVGTPGLTGGGSNLTLEINLAHSRPVDENTDGGSPPQYVSRVMAHEMVHAVMMTTMNFQDLGIWFNEGTAEFIHGADERLMNNIYANSGAISVPMSEAEKNTGLQAVIDAIGNGNDSDWNSTSLDYSAAYVAVRYLDWQIRQDDHMVNPNAGIAGDSDGIKVLMKYLADDDSRTIDDGLTHLHQEGLISFNNHSGWIDAFKTDVDHFDALETHTGIQLDFNVVDGRFVAEDTGSIFGSSITGDEHLTEEAILPQAGGVDAPELEQPLLGFNIIWPEGMETDEEEADDGAKKEAALVFQIGANAGQSMKIELANMTAEALGITKDGDTLDITDHQKASQVISIVDNAIELVSGERSKLGAFQNRLEHTIANLDNASENLLAAESRIRDVDMAKTMMELARQNILKQASMAMLSQANQRPRTVLQLLS</sequence>
<dbReference type="Pfam" id="PF00669">
    <property type="entry name" value="Flagellin_N"/>
    <property type="match status" value="1"/>
</dbReference>
<dbReference type="GO" id="GO:0009288">
    <property type="term" value="C:bacterial-type flagellum"/>
    <property type="evidence" value="ECO:0007669"/>
    <property type="project" value="UniProtKB-SubCell"/>
</dbReference>